<dbReference type="AlphaFoldDB" id="A0A9W9IW94"/>
<sequence length="276" mass="31419">MAADSPQLKCPLDNHSQENAVEAQCYLIEVKRLIKEFHSPVATGLRTNVFIVDEVQTGDGATEHVHAFSLGYLRSTPSTFRTLVFVARAKSFDVNIGGSSHRKIQHMHKAYDMEILCSSSLVLLVSSLRIIFCISIEKRRNDPCSVPDPSRVPNKESGLDDLEHYRNTCPYGRPADVFDYQGTYSTTGWTLASYNPGGKRERTALWYLSSKVDKVKWRNIGPFTSMGNDELEQLSQLRERRLAWLAACTSARLYAQELFDFRYFINKLNQYTLYPS</sequence>
<gene>
    <name evidence="1" type="ORF">N7449_011017</name>
</gene>
<evidence type="ECO:0000313" key="2">
    <source>
        <dbReference type="Proteomes" id="UP001150942"/>
    </source>
</evidence>
<name>A0A9W9IW94_9EURO</name>
<organism evidence="1 2">
    <name type="scientific">Penicillium cf. viridicatum</name>
    <dbReference type="NCBI Taxonomy" id="2972119"/>
    <lineage>
        <taxon>Eukaryota</taxon>
        <taxon>Fungi</taxon>
        <taxon>Dikarya</taxon>
        <taxon>Ascomycota</taxon>
        <taxon>Pezizomycotina</taxon>
        <taxon>Eurotiomycetes</taxon>
        <taxon>Eurotiomycetidae</taxon>
        <taxon>Eurotiales</taxon>
        <taxon>Aspergillaceae</taxon>
        <taxon>Penicillium</taxon>
    </lineage>
</organism>
<protein>
    <submittedName>
        <fullName evidence="1">Uncharacterized protein</fullName>
    </submittedName>
</protein>
<reference evidence="1" key="1">
    <citation type="submission" date="2022-11" db="EMBL/GenBank/DDBJ databases">
        <authorList>
            <person name="Petersen C."/>
        </authorList>
    </citation>
    <scope>NUCLEOTIDE SEQUENCE</scope>
    <source>
        <strain evidence="1">IBT 20477</strain>
    </source>
</reference>
<keyword evidence="2" id="KW-1185">Reference proteome</keyword>
<evidence type="ECO:0000313" key="1">
    <source>
        <dbReference type="EMBL" id="KAJ5186253.1"/>
    </source>
</evidence>
<dbReference type="EMBL" id="JAPQKQ010000008">
    <property type="protein sequence ID" value="KAJ5186253.1"/>
    <property type="molecule type" value="Genomic_DNA"/>
</dbReference>
<dbReference type="OrthoDB" id="4361854at2759"/>
<dbReference type="Proteomes" id="UP001150942">
    <property type="component" value="Unassembled WGS sequence"/>
</dbReference>
<accession>A0A9W9IW94</accession>
<proteinExistence type="predicted"/>
<reference evidence="1" key="2">
    <citation type="journal article" date="2023" name="IMA Fungus">
        <title>Comparative genomic study of the Penicillium genus elucidates a diverse pangenome and 15 lateral gene transfer events.</title>
        <authorList>
            <person name="Petersen C."/>
            <person name="Sorensen T."/>
            <person name="Nielsen M.R."/>
            <person name="Sondergaard T.E."/>
            <person name="Sorensen J.L."/>
            <person name="Fitzpatrick D.A."/>
            <person name="Frisvad J.C."/>
            <person name="Nielsen K.L."/>
        </authorList>
    </citation>
    <scope>NUCLEOTIDE SEQUENCE</scope>
    <source>
        <strain evidence="1">IBT 20477</strain>
    </source>
</reference>
<comment type="caution">
    <text evidence="1">The sequence shown here is derived from an EMBL/GenBank/DDBJ whole genome shotgun (WGS) entry which is preliminary data.</text>
</comment>